<evidence type="ECO:0000313" key="1">
    <source>
        <dbReference type="EMBL" id="CAK9264284.1"/>
    </source>
</evidence>
<proteinExistence type="predicted"/>
<accession>A0ABP0WCT7</accession>
<protein>
    <submittedName>
        <fullName evidence="1">Uncharacterized protein</fullName>
    </submittedName>
</protein>
<dbReference type="EMBL" id="OZ020111">
    <property type="protein sequence ID" value="CAK9264284.1"/>
    <property type="molecule type" value="Genomic_DNA"/>
</dbReference>
<keyword evidence="2" id="KW-1185">Reference proteome</keyword>
<sequence length="79" mass="9208">MREHNWEESISTGFAPLVNTFISTLLLLQVPLLWNDEEEQQGRADSQRVKEYKVLMILMGESHSRFDNYKGDIHEVSSI</sequence>
<evidence type="ECO:0000313" key="2">
    <source>
        <dbReference type="Proteomes" id="UP001497444"/>
    </source>
</evidence>
<reference evidence="1" key="1">
    <citation type="submission" date="2024-02" db="EMBL/GenBank/DDBJ databases">
        <authorList>
            <consortium name="ELIXIR-Norway"/>
            <consortium name="Elixir Norway"/>
        </authorList>
    </citation>
    <scope>NUCLEOTIDE SEQUENCE</scope>
</reference>
<gene>
    <name evidence="1" type="ORF">CSSPJE1EN1_LOCUS9762</name>
</gene>
<name>A0ABP0WCT7_9BRYO</name>
<organism evidence="1 2">
    <name type="scientific">Sphagnum jensenii</name>
    <dbReference type="NCBI Taxonomy" id="128206"/>
    <lineage>
        <taxon>Eukaryota</taxon>
        <taxon>Viridiplantae</taxon>
        <taxon>Streptophyta</taxon>
        <taxon>Embryophyta</taxon>
        <taxon>Bryophyta</taxon>
        <taxon>Sphagnophytina</taxon>
        <taxon>Sphagnopsida</taxon>
        <taxon>Sphagnales</taxon>
        <taxon>Sphagnaceae</taxon>
        <taxon>Sphagnum</taxon>
    </lineage>
</organism>
<dbReference type="Proteomes" id="UP001497444">
    <property type="component" value="Chromosome 16"/>
</dbReference>